<organism evidence="4 5">
    <name type="scientific">Mycobacterium kiyosense</name>
    <dbReference type="NCBI Taxonomy" id="2871094"/>
    <lineage>
        <taxon>Bacteria</taxon>
        <taxon>Bacillati</taxon>
        <taxon>Actinomycetota</taxon>
        <taxon>Actinomycetes</taxon>
        <taxon>Mycobacteriales</taxon>
        <taxon>Mycobacteriaceae</taxon>
        <taxon>Mycobacterium</taxon>
    </lineage>
</organism>
<keyword evidence="5" id="KW-1185">Reference proteome</keyword>
<feature type="chain" id="PRO_5040346453" description="DUF732 domain-containing protein" evidence="1">
    <location>
        <begin position="23"/>
        <end position="110"/>
    </location>
</feature>
<sequence>MRKRLLIAVAFGLLGPLAPVSAAHADANDAKFLATLRSEGITDHVPDDYAIQAAHAVCDNLDSGKSPKEMAAEMVDKAGMTAYHAGYFVGASIDDYCPKHLPELLGKKSS</sequence>
<dbReference type="Pfam" id="PF05305">
    <property type="entry name" value="DUF732"/>
    <property type="match status" value="1"/>
</dbReference>
<name>A0A9P3Q7U2_9MYCO</name>
<evidence type="ECO:0000259" key="2">
    <source>
        <dbReference type="Pfam" id="PF05305"/>
    </source>
</evidence>
<proteinExistence type="predicted"/>
<comment type="caution">
    <text evidence="4">The sequence shown here is derived from an EMBL/GenBank/DDBJ whole genome shotgun (WGS) entry which is preliminary data.</text>
</comment>
<dbReference type="Proteomes" id="UP001064782">
    <property type="component" value="Unassembled WGS sequence"/>
</dbReference>
<dbReference type="AlphaFoldDB" id="A0A9P3Q7U2"/>
<accession>A0A9P3Q7U2</accession>
<dbReference type="Proteomes" id="UP001165663">
    <property type="component" value="Unassembled WGS sequence"/>
</dbReference>
<feature type="domain" description="DUF732" evidence="2">
    <location>
        <begin position="28"/>
        <end position="98"/>
    </location>
</feature>
<dbReference type="InterPro" id="IPR007969">
    <property type="entry name" value="DUF732"/>
</dbReference>
<dbReference type="EMBL" id="BRZI01000022">
    <property type="protein sequence ID" value="GLD31242.1"/>
    <property type="molecule type" value="Genomic_DNA"/>
</dbReference>
<dbReference type="EMBL" id="BRXE01000037">
    <property type="protein sequence ID" value="GLB83951.1"/>
    <property type="molecule type" value="Genomic_DNA"/>
</dbReference>
<feature type="signal peptide" evidence="1">
    <location>
        <begin position="1"/>
        <end position="22"/>
    </location>
</feature>
<evidence type="ECO:0000313" key="5">
    <source>
        <dbReference type="Proteomes" id="UP001064782"/>
    </source>
</evidence>
<protein>
    <recommendedName>
        <fullName evidence="2">DUF732 domain-containing protein</fullName>
    </recommendedName>
</protein>
<keyword evidence="1" id="KW-0732">Signal</keyword>
<dbReference type="RefSeq" id="WP_264894160.1">
    <property type="nucleotide sequence ID" value="NZ_BRXE01000037.1"/>
</dbReference>
<gene>
    <name evidence="4" type="ORF">Mkiyose1413_31250</name>
    <name evidence="3" type="ORF">SRL2020028_32070</name>
</gene>
<evidence type="ECO:0000256" key="1">
    <source>
        <dbReference type="SAM" id="SignalP"/>
    </source>
</evidence>
<evidence type="ECO:0000313" key="3">
    <source>
        <dbReference type="EMBL" id="GLB83951.1"/>
    </source>
</evidence>
<reference evidence="4" key="1">
    <citation type="submission" date="2022-08" db="EMBL/GenBank/DDBJ databases">
        <title>Mycobacterium kiyosense sp. nov., scotochromogenic slow-glowing species isolated from respiratory specimens.</title>
        <authorList>
            <person name="Fukano H."/>
            <person name="Kazumi Y."/>
            <person name="Sakagami N."/>
            <person name="Ato M."/>
            <person name="Mitarai S."/>
            <person name="Hoshino Y."/>
        </authorList>
    </citation>
    <scope>NUCLEOTIDE SEQUENCE</scope>
    <source>
        <strain evidence="4">1413</strain>
        <strain evidence="3">SRL2020-028</strain>
    </source>
</reference>
<evidence type="ECO:0000313" key="4">
    <source>
        <dbReference type="EMBL" id="GLD31242.1"/>
    </source>
</evidence>